<dbReference type="SUPFAM" id="SSF54928">
    <property type="entry name" value="RNA-binding domain, RBD"/>
    <property type="match status" value="2"/>
</dbReference>
<dbReference type="GO" id="GO:0003723">
    <property type="term" value="F:RNA binding"/>
    <property type="evidence" value="ECO:0007669"/>
    <property type="project" value="UniProtKB-KW"/>
</dbReference>
<reference evidence="4 5" key="1">
    <citation type="journal article" date="2020" name="Cell">
        <title>Large-Scale Comparative Analyses of Tick Genomes Elucidate Their Genetic Diversity and Vector Capacities.</title>
        <authorList>
            <consortium name="Tick Genome and Microbiome Consortium (TIGMIC)"/>
            <person name="Jia N."/>
            <person name="Wang J."/>
            <person name="Shi W."/>
            <person name="Du L."/>
            <person name="Sun Y."/>
            <person name="Zhan W."/>
            <person name="Jiang J.F."/>
            <person name="Wang Q."/>
            <person name="Zhang B."/>
            <person name="Ji P."/>
            <person name="Bell-Sakyi L."/>
            <person name="Cui X.M."/>
            <person name="Yuan T.T."/>
            <person name="Jiang B.G."/>
            <person name="Yang W.F."/>
            <person name="Lam T.T."/>
            <person name="Chang Q.C."/>
            <person name="Ding S.J."/>
            <person name="Wang X.J."/>
            <person name="Zhu J.G."/>
            <person name="Ruan X.D."/>
            <person name="Zhao L."/>
            <person name="Wei J.T."/>
            <person name="Ye R.Z."/>
            <person name="Que T.C."/>
            <person name="Du C.H."/>
            <person name="Zhou Y.H."/>
            <person name="Cheng J.X."/>
            <person name="Dai P.F."/>
            <person name="Guo W.B."/>
            <person name="Han X.H."/>
            <person name="Huang E.J."/>
            <person name="Li L.F."/>
            <person name="Wei W."/>
            <person name="Gao Y.C."/>
            <person name="Liu J.Z."/>
            <person name="Shao H.Z."/>
            <person name="Wang X."/>
            <person name="Wang C.C."/>
            <person name="Yang T.C."/>
            <person name="Huo Q.B."/>
            <person name="Li W."/>
            <person name="Chen H.Y."/>
            <person name="Chen S.E."/>
            <person name="Zhou L.G."/>
            <person name="Ni X.B."/>
            <person name="Tian J.H."/>
            <person name="Sheng Y."/>
            <person name="Liu T."/>
            <person name="Pan Y.S."/>
            <person name="Xia L.Y."/>
            <person name="Li J."/>
            <person name="Zhao F."/>
            <person name="Cao W.C."/>
        </authorList>
    </citation>
    <scope>NUCLEOTIDE SEQUENCE [LARGE SCALE GENOMIC DNA]</scope>
    <source>
        <strain evidence="4">HaeL-2018</strain>
    </source>
</reference>
<gene>
    <name evidence="4" type="ORF">HPB48_013363</name>
</gene>
<dbReference type="Gene3D" id="3.30.70.330">
    <property type="match status" value="2"/>
</dbReference>
<dbReference type="InterPro" id="IPR050666">
    <property type="entry name" value="ESRP"/>
</dbReference>
<dbReference type="EMBL" id="JABSTR010000003">
    <property type="protein sequence ID" value="KAH9365827.1"/>
    <property type="molecule type" value="Genomic_DNA"/>
</dbReference>
<accession>A0A9J6FSS2</accession>
<evidence type="ECO:0000313" key="5">
    <source>
        <dbReference type="Proteomes" id="UP000821853"/>
    </source>
</evidence>
<dbReference type="InterPro" id="IPR012677">
    <property type="entry name" value="Nucleotide-bd_a/b_plait_sf"/>
</dbReference>
<comment type="caution">
    <text evidence="4">The sequence shown here is derived from an EMBL/GenBank/DDBJ whole genome shotgun (WGS) entry which is preliminary data.</text>
</comment>
<keyword evidence="5" id="KW-1185">Reference proteome</keyword>
<keyword evidence="1" id="KW-0677">Repeat</keyword>
<feature type="region of interest" description="Disordered" evidence="3">
    <location>
        <begin position="1"/>
        <end position="23"/>
    </location>
</feature>
<evidence type="ECO:0000313" key="4">
    <source>
        <dbReference type="EMBL" id="KAH9365827.1"/>
    </source>
</evidence>
<dbReference type="Proteomes" id="UP000821853">
    <property type="component" value="Unassembled WGS sequence"/>
</dbReference>
<evidence type="ECO:0000256" key="3">
    <source>
        <dbReference type="SAM" id="MobiDB-lite"/>
    </source>
</evidence>
<evidence type="ECO:0000256" key="1">
    <source>
        <dbReference type="ARBA" id="ARBA00022737"/>
    </source>
</evidence>
<dbReference type="PANTHER" id="PTHR13976">
    <property type="entry name" value="HETEROGENEOUS NUCLEAR RIBONUCLEOPROTEIN-RELATED"/>
    <property type="match status" value="1"/>
</dbReference>
<dbReference type="AlphaFoldDB" id="A0A9J6FSS2"/>
<evidence type="ECO:0000256" key="2">
    <source>
        <dbReference type="ARBA" id="ARBA00022884"/>
    </source>
</evidence>
<evidence type="ECO:0008006" key="6">
    <source>
        <dbReference type="Google" id="ProtNLM"/>
    </source>
</evidence>
<name>A0A9J6FSS2_HAELO</name>
<proteinExistence type="predicted"/>
<dbReference type="OrthoDB" id="431068at2759"/>
<sequence>MDAPLHIASPAREPQRQEVVPPHRHNSLHLRGLPYDVEVETIIKFLGEHAFDVVDQGVHMVYDVFGQPSGEAFIRMDSEESAYWAATHCHGRCIEDKGRPRGIEVLQCSMNDVQDPGSGPGPLPPASPGDPGVVLVPVLPLAAASSLPPLAQSSALPYPGLPLPPLTHILDMGVVMVLLRGLPPGASVPYIMELFEGFPELTPDSVNVQRGADGNPNGKATVIFPRQVHPGRVVEELRRRNIGIDLLVVA</sequence>
<protein>
    <recommendedName>
        <fullName evidence="6">RRM domain-containing protein</fullName>
    </recommendedName>
</protein>
<dbReference type="VEuPathDB" id="VectorBase:HLOH_046060"/>
<keyword evidence="2" id="KW-0694">RNA-binding</keyword>
<organism evidence="4 5">
    <name type="scientific">Haemaphysalis longicornis</name>
    <name type="common">Bush tick</name>
    <dbReference type="NCBI Taxonomy" id="44386"/>
    <lineage>
        <taxon>Eukaryota</taxon>
        <taxon>Metazoa</taxon>
        <taxon>Ecdysozoa</taxon>
        <taxon>Arthropoda</taxon>
        <taxon>Chelicerata</taxon>
        <taxon>Arachnida</taxon>
        <taxon>Acari</taxon>
        <taxon>Parasitiformes</taxon>
        <taxon>Ixodida</taxon>
        <taxon>Ixodoidea</taxon>
        <taxon>Ixodidae</taxon>
        <taxon>Haemaphysalinae</taxon>
        <taxon>Haemaphysalis</taxon>
    </lineage>
</organism>
<dbReference type="InterPro" id="IPR035979">
    <property type="entry name" value="RBD_domain_sf"/>
</dbReference>